<keyword evidence="2 4" id="KW-0808">Transferase</keyword>
<dbReference type="InterPro" id="IPR036873">
    <property type="entry name" value="Rhodanese-like_dom_sf"/>
</dbReference>
<dbReference type="InterPro" id="IPR051126">
    <property type="entry name" value="Thiosulfate_sulfurtransferase"/>
</dbReference>
<dbReference type="PROSITE" id="PS50206">
    <property type="entry name" value="RHODANESE_3"/>
    <property type="match status" value="2"/>
</dbReference>
<dbReference type="GO" id="GO:0004792">
    <property type="term" value="F:thiosulfate-cyanide sulfurtransferase activity"/>
    <property type="evidence" value="ECO:0007669"/>
    <property type="project" value="InterPro"/>
</dbReference>
<dbReference type="PANTHER" id="PTHR43855:SF1">
    <property type="entry name" value="THIOSULFATE SULFURTRANSFERASE"/>
    <property type="match status" value="1"/>
</dbReference>
<dbReference type="Proteomes" id="UP000256763">
    <property type="component" value="Unassembled WGS sequence"/>
</dbReference>
<feature type="domain" description="Rhodanese" evidence="3">
    <location>
        <begin position="20"/>
        <end position="128"/>
    </location>
</feature>
<gene>
    <name evidence="4" type="ORF">CAL65_14005</name>
</gene>
<dbReference type="InterPro" id="IPR001307">
    <property type="entry name" value="Thiosulphate_STrfase_CS"/>
</dbReference>
<dbReference type="InterPro" id="IPR001763">
    <property type="entry name" value="Rhodanese-like_dom"/>
</dbReference>
<name>A0A3E0WS59_9GAMM</name>
<keyword evidence="1" id="KW-0677">Repeat</keyword>
<evidence type="ECO:0000313" key="4">
    <source>
        <dbReference type="EMBL" id="RFA34816.1"/>
    </source>
</evidence>
<dbReference type="SUPFAM" id="SSF52821">
    <property type="entry name" value="Rhodanese/Cell cycle control phosphatase"/>
    <property type="match status" value="2"/>
</dbReference>
<sequence>MTTPELPLVIEPDQLHRHLLNEQLLIVDLSDPNAYADRHVPGAVNLPYSRIVHAEPPAMGLLPDEAQLSRVFSEIGLKPELHVVAYDQEGNGRASRLLWTLDALGHERISLLNGGLHAWVNDGHHAEAGIIEPYTTDYRARIEKPEVLADKSYVLTHLNDPHVKILDARSPAEFAGEDKRAARVGHIPGAVNLEWVQTMDQGRHLRFKPDPELREMLKVRGITPEKEIVVHCQTHHRSAHTYVLLKHLGFERVRGYAGSWSEWGNDPNTPVEV</sequence>
<organism evidence="4 5">
    <name type="scientific">Alkalilimnicola ehrlichii</name>
    <dbReference type="NCBI Taxonomy" id="351052"/>
    <lineage>
        <taxon>Bacteria</taxon>
        <taxon>Pseudomonadati</taxon>
        <taxon>Pseudomonadota</taxon>
        <taxon>Gammaproteobacteria</taxon>
        <taxon>Chromatiales</taxon>
        <taxon>Ectothiorhodospiraceae</taxon>
        <taxon>Alkalilimnicola</taxon>
    </lineage>
</organism>
<dbReference type="PROSITE" id="PS00683">
    <property type="entry name" value="RHODANESE_2"/>
    <property type="match status" value="1"/>
</dbReference>
<dbReference type="CDD" id="cd01449">
    <property type="entry name" value="TST_Repeat_2"/>
    <property type="match status" value="1"/>
</dbReference>
<dbReference type="Pfam" id="PF00581">
    <property type="entry name" value="Rhodanese"/>
    <property type="match status" value="2"/>
</dbReference>
<dbReference type="OrthoDB" id="9781034at2"/>
<evidence type="ECO:0000256" key="1">
    <source>
        <dbReference type="ARBA" id="ARBA00022737"/>
    </source>
</evidence>
<evidence type="ECO:0000313" key="5">
    <source>
        <dbReference type="Proteomes" id="UP000256763"/>
    </source>
</evidence>
<dbReference type="AlphaFoldDB" id="A0A3E0WS59"/>
<comment type="caution">
    <text evidence="4">The sequence shown here is derived from an EMBL/GenBank/DDBJ whole genome shotgun (WGS) entry which is preliminary data.</text>
</comment>
<dbReference type="PANTHER" id="PTHR43855">
    <property type="entry name" value="THIOSULFATE SULFURTRANSFERASE"/>
    <property type="match status" value="1"/>
</dbReference>
<dbReference type="PROSITE" id="PS00380">
    <property type="entry name" value="RHODANESE_1"/>
    <property type="match status" value="1"/>
</dbReference>
<feature type="domain" description="Rhodanese" evidence="3">
    <location>
        <begin position="159"/>
        <end position="272"/>
    </location>
</feature>
<evidence type="ECO:0000259" key="3">
    <source>
        <dbReference type="PROSITE" id="PS50206"/>
    </source>
</evidence>
<dbReference type="RefSeq" id="WP_116302670.1">
    <property type="nucleotide sequence ID" value="NZ_NFZV01000013.1"/>
</dbReference>
<proteinExistence type="predicted"/>
<reference evidence="5" key="1">
    <citation type="submission" date="2017-05" db="EMBL/GenBank/DDBJ databases">
        <authorList>
            <person name="Sharma S."/>
            <person name="Sidhu C."/>
            <person name="Pinnaka A.K."/>
        </authorList>
    </citation>
    <scope>NUCLEOTIDE SEQUENCE [LARGE SCALE GENOMIC DNA]</scope>
    <source>
        <strain evidence="5">AK93</strain>
    </source>
</reference>
<keyword evidence="5" id="KW-1185">Reference proteome</keyword>
<dbReference type="EMBL" id="NFZW01000014">
    <property type="protein sequence ID" value="RFA34816.1"/>
    <property type="molecule type" value="Genomic_DNA"/>
</dbReference>
<evidence type="ECO:0000256" key="2">
    <source>
        <dbReference type="RuleBase" id="RU000507"/>
    </source>
</evidence>
<protein>
    <recommendedName>
        <fullName evidence="2">Sulfurtransferase</fullName>
    </recommendedName>
</protein>
<accession>A0A3E0WS59</accession>
<dbReference type="CDD" id="cd01448">
    <property type="entry name" value="TST_Repeat_1"/>
    <property type="match status" value="1"/>
</dbReference>
<dbReference type="SMART" id="SM00450">
    <property type="entry name" value="RHOD"/>
    <property type="match status" value="2"/>
</dbReference>
<dbReference type="Gene3D" id="3.40.250.10">
    <property type="entry name" value="Rhodanese-like domain"/>
    <property type="match status" value="2"/>
</dbReference>